<feature type="signal peptide" evidence="2">
    <location>
        <begin position="1"/>
        <end position="21"/>
    </location>
</feature>
<dbReference type="RefSeq" id="WP_285868646.1">
    <property type="nucleotide sequence ID" value="NZ_JARFYM010000007.1"/>
</dbReference>
<organism evidence="3 4">
    <name type="scientific">Rhizobium mayense</name>
    <dbReference type="NCBI Taxonomy" id="1312184"/>
    <lineage>
        <taxon>Bacteria</taxon>
        <taxon>Pseudomonadati</taxon>
        <taxon>Pseudomonadota</taxon>
        <taxon>Alphaproteobacteria</taxon>
        <taxon>Hyphomicrobiales</taxon>
        <taxon>Rhizobiaceae</taxon>
        <taxon>Rhizobium/Agrobacterium group</taxon>
        <taxon>Rhizobium</taxon>
    </lineage>
</organism>
<keyword evidence="4" id="KW-1185">Reference proteome</keyword>
<comment type="caution">
    <text evidence="3">The sequence shown here is derived from an EMBL/GenBank/DDBJ whole genome shotgun (WGS) entry which is preliminary data.</text>
</comment>
<dbReference type="Proteomes" id="UP001172645">
    <property type="component" value="Unassembled WGS sequence"/>
</dbReference>
<reference evidence="3" key="1">
    <citation type="submission" date="2023-06" db="EMBL/GenBank/DDBJ databases">
        <title>Phylogenetic Diversity of Rhizobium strains.</title>
        <authorList>
            <person name="Moura F.T."/>
            <person name="Helene L.C.F."/>
            <person name="Hungria M."/>
        </authorList>
    </citation>
    <scope>NUCLEOTIDE SEQUENCE</scope>
    <source>
        <strain evidence="3">CCGE526</strain>
    </source>
</reference>
<feature type="compositionally biased region" description="Basic and acidic residues" evidence="1">
    <location>
        <begin position="36"/>
        <end position="48"/>
    </location>
</feature>
<evidence type="ECO:0000313" key="4">
    <source>
        <dbReference type="Proteomes" id="UP001172645"/>
    </source>
</evidence>
<dbReference type="EMBL" id="JARFYM010000007">
    <property type="protein sequence ID" value="MDL2399654.1"/>
    <property type="molecule type" value="Genomic_DNA"/>
</dbReference>
<sequence length="102" mass="11253">MVTRLHLMTFLMLSGSTMVMAQTQLQPQTQVPAPEKQPDSPKPKPADCKPQDYLCVVINKKSGPFTPHAGIAAAARRDNLGPDKYDLNKKLNAHIDRNKGVM</sequence>
<evidence type="ECO:0000256" key="1">
    <source>
        <dbReference type="SAM" id="MobiDB-lite"/>
    </source>
</evidence>
<proteinExistence type="predicted"/>
<gene>
    <name evidence="3" type="ORF">PY649_12165</name>
</gene>
<evidence type="ECO:0000256" key="2">
    <source>
        <dbReference type="SAM" id="SignalP"/>
    </source>
</evidence>
<protein>
    <submittedName>
        <fullName evidence="3">Uncharacterized protein</fullName>
    </submittedName>
</protein>
<keyword evidence="2" id="KW-0732">Signal</keyword>
<evidence type="ECO:0000313" key="3">
    <source>
        <dbReference type="EMBL" id="MDL2399654.1"/>
    </source>
</evidence>
<feature type="region of interest" description="Disordered" evidence="1">
    <location>
        <begin position="24"/>
        <end position="48"/>
    </location>
</feature>
<feature type="chain" id="PRO_5045841303" evidence="2">
    <location>
        <begin position="22"/>
        <end position="102"/>
    </location>
</feature>
<name>A0ABT7JTI4_9HYPH</name>
<accession>A0ABT7JTI4</accession>